<keyword evidence="11" id="KW-1133">Transmembrane helix</keyword>
<comment type="subcellular location">
    <subcellularLocation>
        <location evidence="2">Cell membrane</location>
        <topology evidence="2">Multi-pass membrane protein</topology>
    </subcellularLocation>
</comment>
<keyword evidence="13" id="KW-0472">Membrane</keyword>
<comment type="catalytic activity">
    <reaction evidence="1">
        <text>ATP + protein L-histidine = ADP + protein N-phospho-L-histidine.</text>
        <dbReference type="EC" id="2.7.13.3"/>
    </reaction>
</comment>
<dbReference type="GO" id="GO:0005524">
    <property type="term" value="F:ATP binding"/>
    <property type="evidence" value="ECO:0007669"/>
    <property type="project" value="UniProtKB-KW"/>
</dbReference>
<dbReference type="InterPro" id="IPR003661">
    <property type="entry name" value="HisK_dim/P_dom"/>
</dbReference>
<dbReference type="Proteomes" id="UP000653002">
    <property type="component" value="Unassembled WGS sequence"/>
</dbReference>
<protein>
    <recommendedName>
        <fullName evidence="3">histidine kinase</fullName>
        <ecNumber evidence="3">2.7.13.3</ecNumber>
    </recommendedName>
</protein>
<evidence type="ECO:0000313" key="16">
    <source>
        <dbReference type="Proteomes" id="UP000653002"/>
    </source>
</evidence>
<keyword evidence="12" id="KW-0902">Two-component regulatory system</keyword>
<evidence type="ECO:0000256" key="8">
    <source>
        <dbReference type="ARBA" id="ARBA00022741"/>
    </source>
</evidence>
<dbReference type="GO" id="GO:0000155">
    <property type="term" value="F:phosphorelay sensor kinase activity"/>
    <property type="evidence" value="ECO:0007669"/>
    <property type="project" value="InterPro"/>
</dbReference>
<dbReference type="InterPro" id="IPR050398">
    <property type="entry name" value="HssS/ArlS-like"/>
</dbReference>
<evidence type="ECO:0000256" key="11">
    <source>
        <dbReference type="ARBA" id="ARBA00022989"/>
    </source>
</evidence>
<evidence type="ECO:0000256" key="6">
    <source>
        <dbReference type="ARBA" id="ARBA00022679"/>
    </source>
</evidence>
<keyword evidence="8" id="KW-0547">Nucleotide-binding</keyword>
<evidence type="ECO:0000259" key="14">
    <source>
        <dbReference type="Pfam" id="PF00512"/>
    </source>
</evidence>
<dbReference type="EC" id="2.7.13.3" evidence="3"/>
<evidence type="ECO:0000256" key="13">
    <source>
        <dbReference type="ARBA" id="ARBA00023136"/>
    </source>
</evidence>
<organism evidence="15 16">
    <name type="scientific">Xanthomonas citri pv. citri</name>
    <dbReference type="NCBI Taxonomy" id="611301"/>
    <lineage>
        <taxon>Bacteria</taxon>
        <taxon>Pseudomonadati</taxon>
        <taxon>Pseudomonadota</taxon>
        <taxon>Gammaproteobacteria</taxon>
        <taxon>Lysobacterales</taxon>
        <taxon>Lysobacteraceae</taxon>
        <taxon>Xanthomonas</taxon>
    </lineage>
</organism>
<evidence type="ECO:0000256" key="3">
    <source>
        <dbReference type="ARBA" id="ARBA00012438"/>
    </source>
</evidence>
<dbReference type="GO" id="GO:0005886">
    <property type="term" value="C:plasma membrane"/>
    <property type="evidence" value="ECO:0007669"/>
    <property type="project" value="UniProtKB-SubCell"/>
</dbReference>
<accession>A0A8I0H5L5</accession>
<evidence type="ECO:0000313" key="15">
    <source>
        <dbReference type="EMBL" id="MBD4336920.1"/>
    </source>
</evidence>
<dbReference type="SUPFAM" id="SSF47384">
    <property type="entry name" value="Homodimeric domain of signal transducing histidine kinase"/>
    <property type="match status" value="1"/>
</dbReference>
<dbReference type="EMBL" id="JAABFR010000968">
    <property type="protein sequence ID" value="MBD4336920.1"/>
    <property type="molecule type" value="Genomic_DNA"/>
</dbReference>
<dbReference type="PANTHER" id="PTHR45528:SF1">
    <property type="entry name" value="SENSOR HISTIDINE KINASE CPXA"/>
    <property type="match status" value="1"/>
</dbReference>
<gene>
    <name evidence="15" type="ORF">GUH15_12810</name>
</gene>
<dbReference type="Pfam" id="PF00512">
    <property type="entry name" value="HisKA"/>
    <property type="match status" value="1"/>
</dbReference>
<sequence length="78" mass="8779">IQMRGSDEYATLAAEFNKLTDKLQQTEITERQFVSDASHELKTPLASIKLLSDSILQNEMDADTMREFVADIGAESDR</sequence>
<name>A0A8I0H5L5_XANCI</name>
<evidence type="ECO:0000256" key="10">
    <source>
        <dbReference type="ARBA" id="ARBA00022840"/>
    </source>
</evidence>
<dbReference type="AlphaFoldDB" id="A0A8I0H5L5"/>
<keyword evidence="5" id="KW-0597">Phosphoprotein</keyword>
<evidence type="ECO:0000256" key="9">
    <source>
        <dbReference type="ARBA" id="ARBA00022777"/>
    </source>
</evidence>
<reference evidence="15" key="1">
    <citation type="submission" date="2020-01" db="EMBL/GenBank/DDBJ databases">
        <authorList>
            <person name="Richard D."/>
        </authorList>
    </citation>
    <scope>NUCLEOTIDE SEQUENCE</scope>
    <source>
        <strain evidence="15">JP541</strain>
    </source>
</reference>
<dbReference type="CDD" id="cd00082">
    <property type="entry name" value="HisKA"/>
    <property type="match status" value="1"/>
</dbReference>
<keyword evidence="4" id="KW-1003">Cell membrane</keyword>
<evidence type="ECO:0000256" key="4">
    <source>
        <dbReference type="ARBA" id="ARBA00022475"/>
    </source>
</evidence>
<dbReference type="InterPro" id="IPR036097">
    <property type="entry name" value="HisK_dim/P_sf"/>
</dbReference>
<comment type="caution">
    <text evidence="15">The sequence shown here is derived from an EMBL/GenBank/DDBJ whole genome shotgun (WGS) entry which is preliminary data.</text>
</comment>
<evidence type="ECO:0000256" key="7">
    <source>
        <dbReference type="ARBA" id="ARBA00022692"/>
    </source>
</evidence>
<dbReference type="PANTHER" id="PTHR45528">
    <property type="entry name" value="SENSOR HISTIDINE KINASE CPXA"/>
    <property type="match status" value="1"/>
</dbReference>
<keyword evidence="6" id="KW-0808">Transferase</keyword>
<keyword evidence="9 15" id="KW-0418">Kinase</keyword>
<evidence type="ECO:0000256" key="2">
    <source>
        <dbReference type="ARBA" id="ARBA00004651"/>
    </source>
</evidence>
<dbReference type="Gene3D" id="1.10.287.130">
    <property type="match status" value="1"/>
</dbReference>
<evidence type="ECO:0000256" key="1">
    <source>
        <dbReference type="ARBA" id="ARBA00000085"/>
    </source>
</evidence>
<keyword evidence="10" id="KW-0067">ATP-binding</keyword>
<keyword evidence="7" id="KW-0812">Transmembrane</keyword>
<evidence type="ECO:0000256" key="5">
    <source>
        <dbReference type="ARBA" id="ARBA00022553"/>
    </source>
</evidence>
<feature type="domain" description="Signal transduction histidine kinase dimerisation/phosphoacceptor" evidence="14">
    <location>
        <begin position="30"/>
        <end position="78"/>
    </location>
</feature>
<feature type="non-terminal residue" evidence="15">
    <location>
        <position position="78"/>
    </location>
</feature>
<evidence type="ECO:0000256" key="12">
    <source>
        <dbReference type="ARBA" id="ARBA00023012"/>
    </source>
</evidence>
<proteinExistence type="predicted"/>
<feature type="non-terminal residue" evidence="15">
    <location>
        <position position="1"/>
    </location>
</feature>